<protein>
    <submittedName>
        <fullName evidence="1">Sigma-70 family RNA polymerase sigma factor</fullName>
    </submittedName>
</protein>
<evidence type="ECO:0000313" key="4">
    <source>
        <dbReference type="EMBL" id="OUQ09956.1"/>
    </source>
</evidence>
<evidence type="ECO:0000313" key="5">
    <source>
        <dbReference type="EMBL" id="OUZ14845.1"/>
    </source>
</evidence>
<dbReference type="RefSeq" id="WP_047334323.1">
    <property type="nucleotide sequence ID" value="NZ_AP035890.1"/>
</dbReference>
<reference evidence="6" key="1">
    <citation type="submission" date="2017-04" db="EMBL/GenBank/DDBJ databases">
        <title>Function of individual gut microbiota members based on whole genome sequencing of pure cultures obtained from chicken caecum.</title>
        <authorList>
            <person name="Medvecky M."/>
            <person name="Cejkova D."/>
            <person name="Polansky O."/>
            <person name="Karasova D."/>
            <person name="Kubasova T."/>
            <person name="Cizek A."/>
            <person name="Rychlik I."/>
        </authorList>
    </citation>
    <scope>NUCLEOTIDE SEQUENCE [LARGE SCALE GENOMIC DNA]</scope>
    <source>
        <strain evidence="6">An144</strain>
    </source>
</reference>
<dbReference type="Proteomes" id="UP001290582">
    <property type="component" value="Unassembled WGS sequence"/>
</dbReference>
<dbReference type="AlphaFoldDB" id="A0A0I9W979"/>
<reference evidence="5 7" key="2">
    <citation type="submission" date="2017-05" db="EMBL/GenBank/DDBJ databases">
        <title>The Genome Sequence of Enterococcus faecium 2D5_DIV0622.</title>
        <authorList>
            <consortium name="The Broad Institute Genomics Platform"/>
            <consortium name="The Broad Institute Genomic Center for Infectious Diseases"/>
            <person name="Earl A."/>
            <person name="Manson A."/>
            <person name="Schwartman J."/>
            <person name="Gilmore M."/>
            <person name="Abouelleil A."/>
            <person name="Cao P."/>
            <person name="Chapman S."/>
            <person name="Cusick C."/>
            <person name="Shea T."/>
            <person name="Young S."/>
            <person name="Neafsey D."/>
            <person name="Nusbaum C."/>
            <person name="Birren B."/>
        </authorList>
    </citation>
    <scope>NUCLEOTIDE SEQUENCE [LARGE SCALE GENOMIC DNA]</scope>
    <source>
        <strain evidence="5 7">2D5_DIV0622</strain>
    </source>
</reference>
<dbReference type="EMBL" id="NFLC01000014">
    <property type="protein sequence ID" value="OUQ09956.1"/>
    <property type="molecule type" value="Genomic_DNA"/>
</dbReference>
<evidence type="ECO:0000313" key="8">
    <source>
        <dbReference type="Proteomes" id="UP000588071"/>
    </source>
</evidence>
<accession>A0A0I9W979</accession>
<dbReference type="Proteomes" id="UP001255696">
    <property type="component" value="Unassembled WGS sequence"/>
</dbReference>
<reference evidence="2" key="6">
    <citation type="submission" date="2023-12" db="EMBL/GenBank/DDBJ databases">
        <title>Molecular genomic analyses of Enterococcus cecorum from sepsis oubreaks in broilers.</title>
        <authorList>
            <person name="Rhoads D."/>
            <person name="Alrubaye A."/>
        </authorList>
    </citation>
    <scope>NUCLEOTIDE SEQUENCE</scope>
    <source>
        <strain evidence="2">1755</strain>
    </source>
</reference>
<evidence type="ECO:0000313" key="2">
    <source>
        <dbReference type="EMBL" id="MDZ5598742.1"/>
    </source>
</evidence>
<dbReference type="EMBL" id="NIBL01000003">
    <property type="protein sequence ID" value="OUZ14845.1"/>
    <property type="molecule type" value="Genomic_DNA"/>
</dbReference>
<name>A0A0I9W979_9ENTE</name>
<dbReference type="EMBL" id="JAXOGL010000026">
    <property type="protein sequence ID" value="MDZ5598742.1"/>
    <property type="molecule type" value="Genomic_DNA"/>
</dbReference>
<evidence type="ECO:0000313" key="1">
    <source>
        <dbReference type="EMBL" id="MDT2796398.1"/>
    </source>
</evidence>
<dbReference type="Proteomes" id="UP000588071">
    <property type="component" value="Unassembled WGS sequence"/>
</dbReference>
<comment type="caution">
    <text evidence="4">The sequence shown here is derived from an EMBL/GenBank/DDBJ whole genome shotgun (WGS) entry which is preliminary data.</text>
</comment>
<proteinExistence type="predicted"/>
<dbReference type="Proteomes" id="UP000196503">
    <property type="component" value="Unassembled WGS sequence"/>
</dbReference>
<evidence type="ECO:0000313" key="7">
    <source>
        <dbReference type="Proteomes" id="UP000196503"/>
    </source>
</evidence>
<dbReference type="Proteomes" id="UP000196074">
    <property type="component" value="Unassembled WGS sequence"/>
</dbReference>
<evidence type="ECO:0000313" key="3">
    <source>
        <dbReference type="EMBL" id="NME49533.1"/>
    </source>
</evidence>
<reference evidence="3 8" key="4">
    <citation type="submission" date="2020-04" db="EMBL/GenBank/DDBJ databases">
        <authorList>
            <person name="Hitch T.C.A."/>
            <person name="Wylensek D."/>
            <person name="Clavel T."/>
        </authorList>
    </citation>
    <scope>NUCLEOTIDE SEQUENCE [LARGE SCALE GENOMIC DNA]</scope>
    <source>
        <strain evidence="3 8">WCA-380-WT-3C</strain>
    </source>
</reference>
<dbReference type="EMBL" id="JARQBI010000006">
    <property type="protein sequence ID" value="MDT2796398.1"/>
    <property type="molecule type" value="Genomic_DNA"/>
</dbReference>
<reference evidence="1" key="5">
    <citation type="submission" date="2023-03" db="EMBL/GenBank/DDBJ databases">
        <authorList>
            <person name="Shen W."/>
            <person name="Cai J."/>
        </authorList>
    </citation>
    <scope>NUCLEOTIDE SEQUENCE</scope>
    <source>
        <strain evidence="1">B245-2</strain>
    </source>
</reference>
<reference evidence="4" key="3">
    <citation type="journal article" date="2018" name="BMC Genomics">
        <title>Whole genome sequencing and function prediction of 133 gut anaerobes isolated from chicken caecum in pure cultures.</title>
        <authorList>
            <person name="Medvecky M."/>
            <person name="Cejkova D."/>
            <person name="Polansky O."/>
            <person name="Karasova D."/>
            <person name="Kubasova T."/>
            <person name="Cizek A."/>
            <person name="Rychlik I."/>
        </authorList>
    </citation>
    <scope>NUCLEOTIDE SEQUENCE</scope>
    <source>
        <strain evidence="4">An144</strain>
    </source>
</reference>
<organism evidence="4 6">
    <name type="scientific">Enterococcus cecorum</name>
    <dbReference type="NCBI Taxonomy" id="44008"/>
    <lineage>
        <taxon>Bacteria</taxon>
        <taxon>Bacillati</taxon>
        <taxon>Bacillota</taxon>
        <taxon>Bacilli</taxon>
        <taxon>Lactobacillales</taxon>
        <taxon>Enterococcaceae</taxon>
        <taxon>Enterococcus</taxon>
    </lineage>
</organism>
<sequence>MNNNRLSKPFASDVIRKYEALERKVLWNLHIYPTHNQYDDYFQEVCIALWKLACEYDSLEDFELNCPLQYIYQHLKWRILDCIRHEKTLHEDACEDEQLFSFIESLSFEDDSDFHLYLDKFCEELSDKHQKYLNCLLAKNQGSRQNRSYYRKKLRPVFQEFFKKQG</sequence>
<dbReference type="EMBL" id="JABAFV010000005">
    <property type="protein sequence ID" value="NME49533.1"/>
    <property type="molecule type" value="Genomic_DNA"/>
</dbReference>
<gene>
    <name evidence="5" type="ORF">A5869_001950</name>
    <name evidence="4" type="ORF">B5E88_07970</name>
    <name evidence="3" type="ORF">HF857_04575</name>
    <name evidence="1" type="ORF">P7H47_03795</name>
    <name evidence="2" type="ORF">U1294_11115</name>
</gene>
<evidence type="ECO:0000313" key="6">
    <source>
        <dbReference type="Proteomes" id="UP000196074"/>
    </source>
</evidence>